<dbReference type="Proteomes" id="UP001151760">
    <property type="component" value="Unassembled WGS sequence"/>
</dbReference>
<accession>A0ABQ5DF25</accession>
<comment type="caution">
    <text evidence="1">The sequence shown here is derived from an EMBL/GenBank/DDBJ whole genome shotgun (WGS) entry which is preliminary data.</text>
</comment>
<reference evidence="1" key="2">
    <citation type="submission" date="2022-01" db="EMBL/GenBank/DDBJ databases">
        <authorList>
            <person name="Yamashiro T."/>
            <person name="Shiraishi A."/>
            <person name="Satake H."/>
            <person name="Nakayama K."/>
        </authorList>
    </citation>
    <scope>NUCLEOTIDE SEQUENCE</scope>
</reference>
<sequence length="362" mass="42265">MLGWNTDVVNLYVIPYAKQSLSCRVDTIKWNTKLFCTFVYAANGGNERRELWKDLKDMNEFRYCINNIEMEDVASSGLFYTWTKNLFKVKAGNTSDALKKLDKIMAKKGAFKFSNFVGDKEEFLPLIYNDKALDLKQLREEENIVLQEYVASMKDEEKILYQKAKFEWLSVGDRHNAYFHKVFKSRNHKCRINTIHDDYRNKYEGDDVAEQFNKLSEVKANEMVKDVSDAEIKEDMFLINGNKAHGPDSFSYLFFKRAWNIVGEDVYKVVKEYFVTGKLLTEINSTLIILVAKYPNLSLIQNVVIDEFKQDEMNIPKHAFILWMAVKERILINAYSFNASILLNSGTELNRNKFKVYLSGMK</sequence>
<evidence type="ECO:0008006" key="3">
    <source>
        <dbReference type="Google" id="ProtNLM"/>
    </source>
</evidence>
<gene>
    <name evidence="1" type="ORF">Tco_0937721</name>
</gene>
<keyword evidence="2" id="KW-1185">Reference proteome</keyword>
<evidence type="ECO:0000313" key="1">
    <source>
        <dbReference type="EMBL" id="GJT37856.1"/>
    </source>
</evidence>
<proteinExistence type="predicted"/>
<dbReference type="EMBL" id="BQNB010015258">
    <property type="protein sequence ID" value="GJT37856.1"/>
    <property type="molecule type" value="Genomic_DNA"/>
</dbReference>
<organism evidence="1 2">
    <name type="scientific">Tanacetum coccineum</name>
    <dbReference type="NCBI Taxonomy" id="301880"/>
    <lineage>
        <taxon>Eukaryota</taxon>
        <taxon>Viridiplantae</taxon>
        <taxon>Streptophyta</taxon>
        <taxon>Embryophyta</taxon>
        <taxon>Tracheophyta</taxon>
        <taxon>Spermatophyta</taxon>
        <taxon>Magnoliopsida</taxon>
        <taxon>eudicotyledons</taxon>
        <taxon>Gunneridae</taxon>
        <taxon>Pentapetalae</taxon>
        <taxon>asterids</taxon>
        <taxon>campanulids</taxon>
        <taxon>Asterales</taxon>
        <taxon>Asteraceae</taxon>
        <taxon>Asteroideae</taxon>
        <taxon>Anthemideae</taxon>
        <taxon>Anthemidinae</taxon>
        <taxon>Tanacetum</taxon>
    </lineage>
</organism>
<protein>
    <recommendedName>
        <fullName evidence="3">RNA-directed DNA polymerase, eukaryota, reverse transcriptase zinc-binding domain protein</fullName>
    </recommendedName>
</protein>
<name>A0ABQ5DF25_9ASTR</name>
<reference evidence="1" key="1">
    <citation type="journal article" date="2022" name="Int. J. Mol. Sci.">
        <title>Draft Genome of Tanacetum Coccineum: Genomic Comparison of Closely Related Tanacetum-Family Plants.</title>
        <authorList>
            <person name="Yamashiro T."/>
            <person name="Shiraishi A."/>
            <person name="Nakayama K."/>
            <person name="Satake H."/>
        </authorList>
    </citation>
    <scope>NUCLEOTIDE SEQUENCE</scope>
</reference>
<evidence type="ECO:0000313" key="2">
    <source>
        <dbReference type="Proteomes" id="UP001151760"/>
    </source>
</evidence>